<evidence type="ECO:0000256" key="1">
    <source>
        <dbReference type="ARBA" id="ARBA00010923"/>
    </source>
</evidence>
<gene>
    <name evidence="5" type="primary">hsdS</name>
    <name evidence="5" type="ORF">ENSA7_62950</name>
</gene>
<feature type="domain" description="Type I restriction modification DNA specificity" evidence="4">
    <location>
        <begin position="300"/>
        <end position="374"/>
    </location>
</feature>
<dbReference type="REBASE" id="266469">
    <property type="entry name" value="S.EsaB007ORF62960P"/>
</dbReference>
<reference evidence="5 6" key="1">
    <citation type="submission" date="2018-03" db="EMBL/GenBank/DDBJ databases">
        <title>Draft Genome Sequences of the Obligatory Marine Myxobacteria Enhygromyxa salina SWB007.</title>
        <authorList>
            <person name="Poehlein A."/>
            <person name="Moghaddam J.A."/>
            <person name="Harms H."/>
            <person name="Alanjari M."/>
            <person name="Koenig G.M."/>
            <person name="Daniel R."/>
            <person name="Schaeberle T.F."/>
        </authorList>
    </citation>
    <scope>NUCLEOTIDE SEQUENCE [LARGE SCALE GENOMIC DNA]</scope>
    <source>
        <strain evidence="5 6">SWB007</strain>
    </source>
</reference>
<dbReference type="CDD" id="cd17259">
    <property type="entry name" value="RMtype1_S_StySKI-TRD2-CR2_like"/>
    <property type="match status" value="1"/>
</dbReference>
<organism evidence="5 6">
    <name type="scientific">Enhygromyxa salina</name>
    <dbReference type="NCBI Taxonomy" id="215803"/>
    <lineage>
        <taxon>Bacteria</taxon>
        <taxon>Pseudomonadati</taxon>
        <taxon>Myxococcota</taxon>
        <taxon>Polyangia</taxon>
        <taxon>Nannocystales</taxon>
        <taxon>Nannocystaceae</taxon>
        <taxon>Enhygromyxa</taxon>
    </lineage>
</organism>
<comment type="caution">
    <text evidence="5">The sequence shown here is derived from an EMBL/GenBank/DDBJ whole genome shotgun (WGS) entry which is preliminary data.</text>
</comment>
<dbReference type="PANTHER" id="PTHR43140:SF1">
    <property type="entry name" value="TYPE I RESTRICTION ENZYME ECOKI SPECIFICITY SUBUNIT"/>
    <property type="match status" value="1"/>
</dbReference>
<comment type="similarity">
    <text evidence="1">Belongs to the type-I restriction system S methylase family.</text>
</comment>
<dbReference type="PANTHER" id="PTHR43140">
    <property type="entry name" value="TYPE-1 RESTRICTION ENZYME ECOKI SPECIFICITY PROTEIN"/>
    <property type="match status" value="1"/>
</dbReference>
<evidence type="ECO:0000259" key="4">
    <source>
        <dbReference type="Pfam" id="PF01420"/>
    </source>
</evidence>
<keyword evidence="3" id="KW-0238">DNA-binding</keyword>
<dbReference type="GO" id="GO:0003677">
    <property type="term" value="F:DNA binding"/>
    <property type="evidence" value="ECO:0007669"/>
    <property type="project" value="UniProtKB-KW"/>
</dbReference>
<dbReference type="Proteomes" id="UP000238823">
    <property type="component" value="Unassembled WGS sequence"/>
</dbReference>
<name>A0A2S9Y3J7_9BACT</name>
<dbReference type="InterPro" id="IPR051212">
    <property type="entry name" value="Type-I_RE_S_subunit"/>
</dbReference>
<dbReference type="Pfam" id="PF01420">
    <property type="entry name" value="Methylase_S"/>
    <property type="match status" value="2"/>
</dbReference>
<evidence type="ECO:0000256" key="3">
    <source>
        <dbReference type="ARBA" id="ARBA00023125"/>
    </source>
</evidence>
<dbReference type="InterPro" id="IPR000055">
    <property type="entry name" value="Restrct_endonuc_typeI_TRD"/>
</dbReference>
<sequence>MRHPIPCLGTPPSNWQITRNRNLFHVIDERSIDGSEELLTVSHITGVTPRSEKDVTMFMAESLDGYKRCRSGDLVINTMWAWMGALAVTHVSGIVSPSYHVYRPKSANIHSRFFNYFFRTAGYITEITRNSRGVWTSRLRLYPSDFLDLECFVPPLAVQRAIADFLDRKTAAIDVLIEKKERLIALLAEKRAALIHDRLSNIKHSPTKLSYLVDLLHGFAYSSDSYIYSEAEPDSTRLLRGINISPGATRWKDVVFLPNLDFSSDIYSLRPGDLVLGLDRPWIGSGLRLAEIDETDCPALLVQRVARIRPLSALCKRYLTYTLLWSPFRAHIEPETTGVSVPHISPTQILSYKIPLPSRDEQRSIAEQLDSKTSQLRSMSEKLVMSVAKLKEYRQSLITAAVTGQLEIPA</sequence>
<dbReference type="Gene3D" id="3.90.220.20">
    <property type="entry name" value="DNA methylase specificity domains"/>
    <property type="match status" value="2"/>
</dbReference>
<accession>A0A2S9Y3J7</accession>
<dbReference type="GO" id="GO:0009307">
    <property type="term" value="P:DNA restriction-modification system"/>
    <property type="evidence" value="ECO:0007669"/>
    <property type="project" value="UniProtKB-KW"/>
</dbReference>
<evidence type="ECO:0000313" key="6">
    <source>
        <dbReference type="Proteomes" id="UP000238823"/>
    </source>
</evidence>
<dbReference type="SUPFAM" id="SSF116734">
    <property type="entry name" value="DNA methylase specificity domain"/>
    <property type="match status" value="2"/>
</dbReference>
<dbReference type="OrthoDB" id="512700at2"/>
<keyword evidence="2" id="KW-0680">Restriction system</keyword>
<proteinExistence type="inferred from homology"/>
<dbReference type="RefSeq" id="WP_106093145.1">
    <property type="nucleotide sequence ID" value="NZ_PVNL01000120.1"/>
</dbReference>
<protein>
    <submittedName>
        <fullName evidence="5">Type-1 restriction enzyme EcoKI specificity protein</fullName>
    </submittedName>
</protein>
<dbReference type="AlphaFoldDB" id="A0A2S9Y3J7"/>
<feature type="domain" description="Type I restriction modification DNA specificity" evidence="4">
    <location>
        <begin position="71"/>
        <end position="180"/>
    </location>
</feature>
<dbReference type="EMBL" id="PVNL01000120">
    <property type="protein sequence ID" value="PRP99655.1"/>
    <property type="molecule type" value="Genomic_DNA"/>
</dbReference>
<evidence type="ECO:0000313" key="5">
    <source>
        <dbReference type="EMBL" id="PRP99655.1"/>
    </source>
</evidence>
<dbReference type="InterPro" id="IPR044946">
    <property type="entry name" value="Restrct_endonuc_typeI_TRD_sf"/>
</dbReference>
<evidence type="ECO:0000256" key="2">
    <source>
        <dbReference type="ARBA" id="ARBA00022747"/>
    </source>
</evidence>